<feature type="domain" description="PepSY" evidence="2">
    <location>
        <begin position="44"/>
        <end position="101"/>
    </location>
</feature>
<dbReference type="InterPro" id="IPR025711">
    <property type="entry name" value="PepSY"/>
</dbReference>
<dbReference type="Proteomes" id="UP000602647">
    <property type="component" value="Unassembled WGS sequence"/>
</dbReference>
<dbReference type="EMBL" id="JACRYT010000016">
    <property type="protein sequence ID" value="MBC6680632.1"/>
    <property type="molecule type" value="Genomic_DNA"/>
</dbReference>
<evidence type="ECO:0000259" key="2">
    <source>
        <dbReference type="Pfam" id="PF03413"/>
    </source>
</evidence>
<dbReference type="AlphaFoldDB" id="A0A923NM67"/>
<comment type="caution">
    <text evidence="3">The sequence shown here is derived from an EMBL/GenBank/DDBJ whole genome shotgun (WGS) entry which is preliminary data.</text>
</comment>
<evidence type="ECO:0000313" key="3">
    <source>
        <dbReference type="EMBL" id="MBC6680632.1"/>
    </source>
</evidence>
<keyword evidence="4" id="KW-1185">Reference proteome</keyword>
<gene>
    <name evidence="3" type="ORF">H9L42_12455</name>
</gene>
<dbReference type="Gene3D" id="3.10.450.40">
    <property type="match status" value="1"/>
</dbReference>
<organism evidence="3 4">
    <name type="scientific">Zhenpiania hominis</name>
    <dbReference type="NCBI Taxonomy" id="2763644"/>
    <lineage>
        <taxon>Bacteria</taxon>
        <taxon>Bacillati</taxon>
        <taxon>Bacillota</taxon>
        <taxon>Clostridia</taxon>
        <taxon>Peptostreptococcales</taxon>
        <taxon>Anaerovoracaceae</taxon>
        <taxon>Zhenpiania</taxon>
    </lineage>
</organism>
<proteinExistence type="predicted"/>
<evidence type="ECO:0000313" key="4">
    <source>
        <dbReference type="Proteomes" id="UP000602647"/>
    </source>
</evidence>
<evidence type="ECO:0000256" key="1">
    <source>
        <dbReference type="SAM" id="MobiDB-lite"/>
    </source>
</evidence>
<name>A0A923NM67_9FIRM</name>
<dbReference type="Pfam" id="PF03413">
    <property type="entry name" value="PepSY"/>
    <property type="match status" value="1"/>
</dbReference>
<accession>A0A923NM67</accession>
<protein>
    <submittedName>
        <fullName evidence="3">PepSY domain-containing protein</fullName>
    </submittedName>
</protein>
<reference evidence="3" key="1">
    <citation type="submission" date="2020-08" db="EMBL/GenBank/DDBJ databases">
        <title>Genome public.</title>
        <authorList>
            <person name="Liu C."/>
            <person name="Sun Q."/>
        </authorList>
    </citation>
    <scope>NUCLEOTIDE SEQUENCE</scope>
    <source>
        <strain evidence="3">BX12</strain>
    </source>
</reference>
<feature type="region of interest" description="Disordered" evidence="1">
    <location>
        <begin position="1"/>
        <end position="38"/>
    </location>
</feature>
<sequence length="110" mass="11746">MAVGAGCSSGDDDTAQQSTTASTAAQTTASAQTTAAAQQNVIGDAKAKQIALDRVSGAKESDLTKFHLETDDGRQVYEGEIRYNDKEYDFEIDAVSGDVVNWEEDSIYDD</sequence>
<feature type="compositionally biased region" description="Low complexity" evidence="1">
    <location>
        <begin position="15"/>
        <end position="38"/>
    </location>
</feature>